<evidence type="ECO:0000313" key="10">
    <source>
        <dbReference type="Proteomes" id="UP000251995"/>
    </source>
</evidence>
<keyword evidence="5 7" id="KW-0472">Membrane</keyword>
<evidence type="ECO:0000256" key="3">
    <source>
        <dbReference type="ARBA" id="ARBA00022692"/>
    </source>
</evidence>
<evidence type="ECO:0000256" key="1">
    <source>
        <dbReference type="ARBA" id="ARBA00004651"/>
    </source>
</evidence>
<dbReference type="Proteomes" id="UP000251995">
    <property type="component" value="Chromosome"/>
</dbReference>
<organism evidence="9 10">
    <name type="scientific">Acidipropionibacterium virtanenii</name>
    <dbReference type="NCBI Taxonomy" id="2057246"/>
    <lineage>
        <taxon>Bacteria</taxon>
        <taxon>Bacillati</taxon>
        <taxon>Actinomycetota</taxon>
        <taxon>Actinomycetes</taxon>
        <taxon>Propionibacteriales</taxon>
        <taxon>Propionibacteriaceae</taxon>
        <taxon>Acidipropionibacterium</taxon>
    </lineage>
</organism>
<evidence type="ECO:0000256" key="5">
    <source>
        <dbReference type="ARBA" id="ARBA00023136"/>
    </source>
</evidence>
<sequence>METTEPDSVEEQRPGASLGLPAGGRGSLARWGSRIGALIVDWAASIVVAMALFGVGVMRDPGWRAWMPMTVFFVEKTVLTALTSGSFGQLLARIAVVRLDSAGPVGWWRAAVRAAMKCLVLPAVVIGAERRGLDDMVLGTVVVNRR</sequence>
<accession>A0A344UVH1</accession>
<evidence type="ECO:0000256" key="6">
    <source>
        <dbReference type="SAM" id="MobiDB-lite"/>
    </source>
</evidence>
<keyword evidence="3 7" id="KW-0812">Transmembrane</keyword>
<comment type="subcellular location">
    <subcellularLocation>
        <location evidence="1">Cell membrane</location>
        <topology evidence="1">Multi-pass membrane protein</topology>
    </subcellularLocation>
</comment>
<dbReference type="AlphaFoldDB" id="A0A344UVH1"/>
<dbReference type="Pfam" id="PF06271">
    <property type="entry name" value="RDD"/>
    <property type="match status" value="1"/>
</dbReference>
<reference evidence="9 10" key="1">
    <citation type="submission" date="2017-12" db="EMBL/GenBank/DDBJ databases">
        <title>The whole genome sequence of the Acidipropionibacterium virtanenii sp. nov. type strain JS278.</title>
        <authorList>
            <person name="Laine P."/>
            <person name="Deptula P."/>
            <person name="Varmanen P."/>
            <person name="Auvinen P."/>
        </authorList>
    </citation>
    <scope>NUCLEOTIDE SEQUENCE [LARGE SCALE GENOMIC DNA]</scope>
    <source>
        <strain evidence="9 10">JS278</strain>
    </source>
</reference>
<keyword evidence="10" id="KW-1185">Reference proteome</keyword>
<dbReference type="PANTHER" id="PTHR36115:SF6">
    <property type="entry name" value="PROLINE-RICH ANTIGEN HOMOLOG"/>
    <property type="match status" value="1"/>
</dbReference>
<keyword evidence="4 7" id="KW-1133">Transmembrane helix</keyword>
<dbReference type="InterPro" id="IPR051791">
    <property type="entry name" value="Pra-immunoreactive"/>
</dbReference>
<protein>
    <recommendedName>
        <fullName evidence="8">RDD domain-containing protein</fullName>
    </recommendedName>
</protein>
<dbReference type="InterPro" id="IPR010432">
    <property type="entry name" value="RDD"/>
</dbReference>
<dbReference type="PIRSF" id="PIRSF021697">
    <property type="entry name" value="UCP021697"/>
    <property type="match status" value="1"/>
</dbReference>
<evidence type="ECO:0000313" key="9">
    <source>
        <dbReference type="EMBL" id="AXE39269.1"/>
    </source>
</evidence>
<evidence type="ECO:0000256" key="2">
    <source>
        <dbReference type="ARBA" id="ARBA00022475"/>
    </source>
</evidence>
<dbReference type="RefSeq" id="WP_114045171.1">
    <property type="nucleotide sequence ID" value="NZ_CP025198.1"/>
</dbReference>
<evidence type="ECO:0000256" key="7">
    <source>
        <dbReference type="SAM" id="Phobius"/>
    </source>
</evidence>
<dbReference type="OrthoDB" id="5187110at2"/>
<dbReference type="EMBL" id="CP025198">
    <property type="protein sequence ID" value="AXE39269.1"/>
    <property type="molecule type" value="Genomic_DNA"/>
</dbReference>
<name>A0A344UVH1_9ACTN</name>
<feature type="transmembrane region" description="Helical" evidence="7">
    <location>
        <begin position="35"/>
        <end position="57"/>
    </location>
</feature>
<keyword evidence="2" id="KW-1003">Cell membrane</keyword>
<proteinExistence type="predicted"/>
<gene>
    <name evidence="9" type="ORF">JS278_02117</name>
</gene>
<dbReference type="KEGG" id="acij:JS278_02117"/>
<evidence type="ECO:0000259" key="8">
    <source>
        <dbReference type="Pfam" id="PF06271"/>
    </source>
</evidence>
<dbReference type="InterPro" id="IPR016795">
    <property type="entry name" value="UCP021697"/>
</dbReference>
<feature type="region of interest" description="Disordered" evidence="6">
    <location>
        <begin position="1"/>
        <end position="21"/>
    </location>
</feature>
<feature type="domain" description="RDD" evidence="8">
    <location>
        <begin position="29"/>
        <end position="127"/>
    </location>
</feature>
<dbReference type="PANTHER" id="PTHR36115">
    <property type="entry name" value="PROLINE-RICH ANTIGEN HOMOLOG-RELATED"/>
    <property type="match status" value="1"/>
</dbReference>
<evidence type="ECO:0000256" key="4">
    <source>
        <dbReference type="ARBA" id="ARBA00022989"/>
    </source>
</evidence>
<dbReference type="GO" id="GO:0005886">
    <property type="term" value="C:plasma membrane"/>
    <property type="evidence" value="ECO:0007669"/>
    <property type="project" value="UniProtKB-SubCell"/>
</dbReference>